<dbReference type="EMBL" id="LWQS01000031">
    <property type="protein sequence ID" value="OAN48508.1"/>
    <property type="molecule type" value="Genomic_DNA"/>
</dbReference>
<keyword evidence="3" id="KW-0808">Transferase</keyword>
<keyword evidence="1" id="KW-0324">Glycolysis</keyword>
<evidence type="ECO:0000256" key="1">
    <source>
        <dbReference type="ARBA" id="ARBA00023152"/>
    </source>
</evidence>
<dbReference type="SUPFAM" id="SSF53254">
    <property type="entry name" value="Phosphoglycerate mutase-like"/>
    <property type="match status" value="1"/>
</dbReference>
<reference evidence="3 4" key="1">
    <citation type="submission" date="2016-04" db="EMBL/GenBank/DDBJ databases">
        <title>Chloroflexus islandicus sp. nov., a thermophilic filamentous anoxygenic phototrophic bacterium from geyser Strokkur (Iceland).</title>
        <authorList>
            <person name="Gaisin V.A."/>
            <person name="Kalashnikov A.M."/>
            <person name="Sukhacheva M.V."/>
            <person name="Grouzdev D.S."/>
            <person name="Ivanov T.M."/>
            <person name="Kuznetsov B."/>
            <person name="Gorlenko V.M."/>
        </authorList>
    </citation>
    <scope>NUCLEOTIDE SEQUENCE [LARGE SCALE GENOMIC DNA]</scope>
    <source>
        <strain evidence="4">isl-2</strain>
    </source>
</reference>
<comment type="caution">
    <text evidence="3">The sequence shown here is derived from an EMBL/GenBank/DDBJ whole genome shotgun (WGS) entry which is preliminary data.</text>
</comment>
<dbReference type="GO" id="GO:0005737">
    <property type="term" value="C:cytoplasm"/>
    <property type="evidence" value="ECO:0007669"/>
    <property type="project" value="TreeGrafter"/>
</dbReference>
<keyword evidence="4" id="KW-1185">Reference proteome</keyword>
<dbReference type="PANTHER" id="PTHR48100">
    <property type="entry name" value="BROAD-SPECIFICITY PHOSPHATASE YOR283W-RELATED"/>
    <property type="match status" value="1"/>
</dbReference>
<dbReference type="AlphaFoldDB" id="A0A178MK72"/>
<dbReference type="OrthoDB" id="9782128at2"/>
<dbReference type="RefSeq" id="WP_066782977.1">
    <property type="nucleotide sequence ID" value="NZ_LWQS01000031.1"/>
</dbReference>
<proteinExistence type="predicted"/>
<dbReference type="InterPro" id="IPR029033">
    <property type="entry name" value="His_PPase_superfam"/>
</dbReference>
<evidence type="ECO:0000256" key="2">
    <source>
        <dbReference type="ARBA" id="ARBA00023235"/>
    </source>
</evidence>
<dbReference type="PROSITE" id="PS00175">
    <property type="entry name" value="PG_MUTASE"/>
    <property type="match status" value="1"/>
</dbReference>
<dbReference type="GO" id="GO:0016301">
    <property type="term" value="F:kinase activity"/>
    <property type="evidence" value="ECO:0007669"/>
    <property type="project" value="UniProtKB-KW"/>
</dbReference>
<evidence type="ECO:0000313" key="3">
    <source>
        <dbReference type="EMBL" id="OAN48508.1"/>
    </source>
</evidence>
<organism evidence="3 4">
    <name type="scientific">Chloroflexus islandicus</name>
    <dbReference type="NCBI Taxonomy" id="1707952"/>
    <lineage>
        <taxon>Bacteria</taxon>
        <taxon>Bacillati</taxon>
        <taxon>Chloroflexota</taxon>
        <taxon>Chloroflexia</taxon>
        <taxon>Chloroflexales</taxon>
        <taxon>Chloroflexineae</taxon>
        <taxon>Chloroflexaceae</taxon>
        <taxon>Chloroflexus</taxon>
    </lineage>
</organism>
<protein>
    <submittedName>
        <fullName evidence="3">Phosphoglycerate kinase</fullName>
    </submittedName>
</protein>
<keyword evidence="3" id="KW-0418">Kinase</keyword>
<dbReference type="CDD" id="cd07067">
    <property type="entry name" value="HP_PGM_like"/>
    <property type="match status" value="1"/>
</dbReference>
<evidence type="ECO:0000313" key="4">
    <source>
        <dbReference type="Proteomes" id="UP000078287"/>
    </source>
</evidence>
<dbReference type="PANTHER" id="PTHR48100:SF1">
    <property type="entry name" value="HISTIDINE PHOSPHATASE FAMILY PROTEIN-RELATED"/>
    <property type="match status" value="1"/>
</dbReference>
<keyword evidence="2" id="KW-0413">Isomerase</keyword>
<dbReference type="InterPro" id="IPR050275">
    <property type="entry name" value="PGM_Phosphatase"/>
</dbReference>
<dbReference type="GO" id="GO:0016791">
    <property type="term" value="F:phosphatase activity"/>
    <property type="evidence" value="ECO:0007669"/>
    <property type="project" value="TreeGrafter"/>
</dbReference>
<dbReference type="Pfam" id="PF00300">
    <property type="entry name" value="His_Phos_1"/>
    <property type="match status" value="2"/>
</dbReference>
<dbReference type="Proteomes" id="UP000078287">
    <property type="component" value="Unassembled WGS sequence"/>
</dbReference>
<name>A0A178MK72_9CHLR</name>
<dbReference type="STRING" id="1707952.A6A03_07970"/>
<sequence length="172" mass="18897">MLSDLFLIRHGQPVHNPAIPYQLPPGPDLSERGRAEARQVAAFLADKGVELLFASPFARTTQTAEVLVDALGLPVTFTTLVQEHAPSESFDHVRARVRELLAGLADSPYQRVGIVTHGSPIRAFLLELSHDQIDLRGHVYQGGNPAPTCGVWHVTFNQQRACRFELVFKPAG</sequence>
<accession>A0A178MK72</accession>
<dbReference type="InterPro" id="IPR013078">
    <property type="entry name" value="His_Pase_superF_clade-1"/>
</dbReference>
<dbReference type="SMART" id="SM00855">
    <property type="entry name" value="PGAM"/>
    <property type="match status" value="1"/>
</dbReference>
<dbReference type="InterPro" id="IPR001345">
    <property type="entry name" value="PG/BPGM_mutase_AS"/>
</dbReference>
<dbReference type="Gene3D" id="3.40.50.1240">
    <property type="entry name" value="Phosphoglycerate mutase-like"/>
    <property type="match status" value="2"/>
</dbReference>
<gene>
    <name evidence="3" type="ORF">A6A03_07970</name>
</gene>